<dbReference type="EMBL" id="JBBEGN010000026">
    <property type="protein sequence ID" value="MEJ2871679.1"/>
    <property type="molecule type" value="Genomic_DNA"/>
</dbReference>
<organism evidence="1 2">
    <name type="scientific">Actinomycetospora aurantiaca</name>
    <dbReference type="NCBI Taxonomy" id="3129233"/>
    <lineage>
        <taxon>Bacteria</taxon>
        <taxon>Bacillati</taxon>
        <taxon>Actinomycetota</taxon>
        <taxon>Actinomycetes</taxon>
        <taxon>Pseudonocardiales</taxon>
        <taxon>Pseudonocardiaceae</taxon>
        <taxon>Actinomycetospora</taxon>
    </lineage>
</organism>
<protein>
    <submittedName>
        <fullName evidence="1">Uncharacterized protein</fullName>
    </submittedName>
</protein>
<dbReference type="Proteomes" id="UP001385809">
    <property type="component" value="Unassembled WGS sequence"/>
</dbReference>
<comment type="caution">
    <text evidence="1">The sequence shown here is derived from an EMBL/GenBank/DDBJ whole genome shotgun (WGS) entry which is preliminary data.</text>
</comment>
<dbReference type="RefSeq" id="WP_337698251.1">
    <property type="nucleotide sequence ID" value="NZ_JBBEGN010000026.1"/>
</dbReference>
<keyword evidence="2" id="KW-1185">Reference proteome</keyword>
<proteinExistence type="predicted"/>
<gene>
    <name evidence="1" type="ORF">WCD74_28225</name>
</gene>
<evidence type="ECO:0000313" key="2">
    <source>
        <dbReference type="Proteomes" id="UP001385809"/>
    </source>
</evidence>
<reference evidence="1 2" key="1">
    <citation type="submission" date="2024-03" db="EMBL/GenBank/DDBJ databases">
        <title>Actinomycetospora sp. OC33-EN08, a novel actinomycete isolated from wild orchid (Aerides multiflora).</title>
        <authorList>
            <person name="Suriyachadkun C."/>
        </authorList>
    </citation>
    <scope>NUCLEOTIDE SEQUENCE [LARGE SCALE GENOMIC DNA]</scope>
    <source>
        <strain evidence="1 2">OC33-EN08</strain>
    </source>
</reference>
<accession>A0ABU8MXK8</accession>
<name>A0ABU8MXK8_9PSEU</name>
<evidence type="ECO:0000313" key="1">
    <source>
        <dbReference type="EMBL" id="MEJ2871679.1"/>
    </source>
</evidence>
<sequence length="161" mass="18071">MGGVLRADRGRRRVWEVSRDGAPLTTIHPARRSETLALPDGPLRRWTEGFVAPTDVLGDGRGFPLARTGRRGWRDLTFWVDGRWHGLWRAPGTPQRWVLYEGPWVYGAADLEIAATGRWTDALRRPRAVVVDMPPLSFVGELFVLLVLVGDLVAREESSSM</sequence>